<keyword evidence="1" id="KW-0677">Repeat</keyword>
<dbReference type="Pfam" id="PF05432">
    <property type="entry name" value="BSP_II"/>
    <property type="match status" value="1"/>
</dbReference>
<keyword evidence="3" id="KW-0812">Transmembrane</keyword>
<dbReference type="SUPFAM" id="SSF52047">
    <property type="entry name" value="RNI-like"/>
    <property type="match status" value="1"/>
</dbReference>
<evidence type="ECO:0000256" key="1">
    <source>
        <dbReference type="ARBA" id="ARBA00022737"/>
    </source>
</evidence>
<dbReference type="PANTHER" id="PTHR24111:SF0">
    <property type="entry name" value="LEUCINE-RICH REPEAT-CONTAINING PROTEIN"/>
    <property type="match status" value="1"/>
</dbReference>
<dbReference type="Pfam" id="PF13516">
    <property type="entry name" value="LRR_6"/>
    <property type="match status" value="1"/>
</dbReference>
<feature type="compositionally biased region" description="Acidic residues" evidence="2">
    <location>
        <begin position="239"/>
        <end position="265"/>
    </location>
</feature>
<keyword evidence="3" id="KW-1133">Transmembrane helix</keyword>
<name>A0AAD8XS66_9STRA</name>
<dbReference type="SMART" id="SM00368">
    <property type="entry name" value="LRR_RI"/>
    <property type="match status" value="5"/>
</dbReference>
<feature type="compositionally biased region" description="Acidic residues" evidence="2">
    <location>
        <begin position="287"/>
        <end position="322"/>
    </location>
</feature>
<dbReference type="GO" id="GO:0007155">
    <property type="term" value="P:cell adhesion"/>
    <property type="evidence" value="ECO:0007669"/>
    <property type="project" value="InterPro"/>
</dbReference>
<sequence>MPTVQPTMMMYIEPVSEQRINVTTQVNIYLTGVPSNQNMTTTEQEVFESLFYTLLQSRLETVDVGILEVVVDAQINDPQFDADSPFDSSQSDTNNGGGETKLLSSVLQLVTNVTLTYSDPPPEGWRDWSIYLTSWIESFGPTMVDIFTDPKHKLYPNQEFFNTISDVSGTNVVPPNTDPTMSPTLAPTYLGAPEYKKPLVTGLAVAGVVVVVLFFGGAVWWKWRRVGLARTHNIGNGNDQEEDEEEREKKEEEEEEELGSIDEDNSLPQDVVVASLPSSTVPKSNSDDDVHDDDDDEEGEDDNNDDDESEEGDDDDESESEENIVTSLPMIIEETAPPTPPRQESPTLAPPLPNELKDDDVVQYNEIVAAVMANDPNLTQVVLDNKRQIGNNDGGEALWEALSTNNHVQLLSLRNSNITDDQMAALALALNENTSISRLSLQSNMFTSEGVEYLIVCLVCNSTIDVVDLEGNSPIDPRILDELCGILQSRGVPNHSNKLELLLERIRGNDPNLTQLDLRGMGIGQEDNDAIMDALAGNAYLRKVDLSDNMIDDDGVSALSLALADNTSITHMCLAENRITSIGAEYLLCALDTNDTIVDVDLAGNSIDAGVMDELNHALKQRRTVDGY</sequence>
<feature type="region of interest" description="Disordered" evidence="2">
    <location>
        <begin position="232"/>
        <end position="356"/>
    </location>
</feature>
<proteinExistence type="predicted"/>
<dbReference type="PANTHER" id="PTHR24111">
    <property type="entry name" value="LEUCINE-RICH REPEAT-CONTAINING PROTEIN 34"/>
    <property type="match status" value="1"/>
</dbReference>
<comment type="caution">
    <text evidence="4">The sequence shown here is derived from an EMBL/GenBank/DDBJ whole genome shotgun (WGS) entry which is preliminary data.</text>
</comment>
<dbReference type="InterPro" id="IPR001611">
    <property type="entry name" value="Leu-rich_rpt"/>
</dbReference>
<feature type="transmembrane region" description="Helical" evidence="3">
    <location>
        <begin position="199"/>
        <end position="221"/>
    </location>
</feature>
<evidence type="ECO:0000256" key="2">
    <source>
        <dbReference type="SAM" id="MobiDB-lite"/>
    </source>
</evidence>
<dbReference type="Proteomes" id="UP001224775">
    <property type="component" value="Unassembled WGS sequence"/>
</dbReference>
<dbReference type="EMBL" id="JATAAI010000068">
    <property type="protein sequence ID" value="KAK1732406.1"/>
    <property type="molecule type" value="Genomic_DNA"/>
</dbReference>
<keyword evidence="3" id="KW-0472">Membrane</keyword>
<dbReference type="InterPro" id="IPR008412">
    <property type="entry name" value="IBSP"/>
</dbReference>
<dbReference type="GO" id="GO:0005576">
    <property type="term" value="C:extracellular region"/>
    <property type="evidence" value="ECO:0007669"/>
    <property type="project" value="InterPro"/>
</dbReference>
<keyword evidence="5" id="KW-1185">Reference proteome</keyword>
<dbReference type="InterPro" id="IPR032675">
    <property type="entry name" value="LRR_dom_sf"/>
</dbReference>
<gene>
    <name evidence="4" type="ORF">QTG54_016941</name>
</gene>
<dbReference type="InterPro" id="IPR052201">
    <property type="entry name" value="LRR-containing_regulator"/>
</dbReference>
<dbReference type="AlphaFoldDB" id="A0AAD8XS66"/>
<accession>A0AAD8XS66</accession>
<protein>
    <submittedName>
        <fullName evidence="4">Leucine-rich repeat protein</fullName>
    </submittedName>
</protein>
<evidence type="ECO:0000313" key="5">
    <source>
        <dbReference type="Proteomes" id="UP001224775"/>
    </source>
</evidence>
<evidence type="ECO:0000256" key="3">
    <source>
        <dbReference type="SAM" id="Phobius"/>
    </source>
</evidence>
<dbReference type="Gene3D" id="3.80.10.10">
    <property type="entry name" value="Ribonuclease Inhibitor"/>
    <property type="match status" value="2"/>
</dbReference>
<organism evidence="4 5">
    <name type="scientific">Skeletonema marinoi</name>
    <dbReference type="NCBI Taxonomy" id="267567"/>
    <lineage>
        <taxon>Eukaryota</taxon>
        <taxon>Sar</taxon>
        <taxon>Stramenopiles</taxon>
        <taxon>Ochrophyta</taxon>
        <taxon>Bacillariophyta</taxon>
        <taxon>Coscinodiscophyceae</taxon>
        <taxon>Thalassiosirophycidae</taxon>
        <taxon>Thalassiosirales</taxon>
        <taxon>Skeletonemataceae</taxon>
        <taxon>Skeletonema</taxon>
        <taxon>Skeletonema marinoi-dohrnii complex</taxon>
    </lineage>
</organism>
<feature type="compositionally biased region" description="Pro residues" evidence="2">
    <location>
        <begin position="337"/>
        <end position="353"/>
    </location>
</feature>
<evidence type="ECO:0000313" key="4">
    <source>
        <dbReference type="EMBL" id="KAK1732406.1"/>
    </source>
</evidence>
<reference evidence="4" key="1">
    <citation type="submission" date="2023-06" db="EMBL/GenBank/DDBJ databases">
        <title>Survivors Of The Sea: Transcriptome response of Skeletonema marinoi to long-term dormancy.</title>
        <authorList>
            <person name="Pinder M.I.M."/>
            <person name="Kourtchenko O."/>
            <person name="Robertson E.K."/>
            <person name="Larsson T."/>
            <person name="Maumus F."/>
            <person name="Osuna-Cruz C.M."/>
            <person name="Vancaester E."/>
            <person name="Stenow R."/>
            <person name="Vandepoele K."/>
            <person name="Ploug H."/>
            <person name="Bruchert V."/>
            <person name="Godhe A."/>
            <person name="Topel M."/>
        </authorList>
    </citation>
    <scope>NUCLEOTIDE SEQUENCE</scope>
    <source>
        <strain evidence="4">R05AC</strain>
    </source>
</reference>